<gene>
    <name evidence="1" type="ORF">SAMN04488511_10395</name>
</gene>
<dbReference type="AlphaFoldDB" id="A0A1I0SSU7"/>
<evidence type="ECO:0000313" key="2">
    <source>
        <dbReference type="Proteomes" id="UP000198836"/>
    </source>
</evidence>
<dbReference type="STRING" id="332999.SAMN04488511_10395"/>
<dbReference type="OrthoDB" id="1119698at2"/>
<sequence>MSLTRSYLKDLVYKVNGAAIEVHRALGPGLLESTYHKCMIHELELRNINFRSELTIPIDYKGLIIHSELRCDLLIADSLVVELKAVENIAPIHVAQLLTYMKLLKLPLGLMINFNCLHIFSKGQKTYVNEIYESIY</sequence>
<protein>
    <submittedName>
        <fullName evidence="1">GxxExxY protein</fullName>
    </submittedName>
</protein>
<dbReference type="Proteomes" id="UP000198836">
    <property type="component" value="Unassembled WGS sequence"/>
</dbReference>
<reference evidence="2" key="1">
    <citation type="submission" date="2016-10" db="EMBL/GenBank/DDBJ databases">
        <authorList>
            <person name="Varghese N."/>
            <person name="Submissions S."/>
        </authorList>
    </citation>
    <scope>NUCLEOTIDE SEQUENCE [LARGE SCALE GENOMIC DNA]</scope>
    <source>
        <strain evidence="2">DSM 18130</strain>
    </source>
</reference>
<dbReference type="RefSeq" id="WP_090980903.1">
    <property type="nucleotide sequence ID" value="NZ_FOJM01000003.1"/>
</dbReference>
<keyword evidence="2" id="KW-1185">Reference proteome</keyword>
<dbReference type="NCBIfam" id="TIGR04256">
    <property type="entry name" value="GxxExxY"/>
    <property type="match status" value="1"/>
</dbReference>
<proteinExistence type="predicted"/>
<dbReference type="InterPro" id="IPR026350">
    <property type="entry name" value="GxxExxY"/>
</dbReference>
<dbReference type="Pfam" id="PF13366">
    <property type="entry name" value="PDDEXK_3"/>
    <property type="match status" value="1"/>
</dbReference>
<organism evidence="1 2">
    <name type="scientific">Pedobacter suwonensis</name>
    <dbReference type="NCBI Taxonomy" id="332999"/>
    <lineage>
        <taxon>Bacteria</taxon>
        <taxon>Pseudomonadati</taxon>
        <taxon>Bacteroidota</taxon>
        <taxon>Sphingobacteriia</taxon>
        <taxon>Sphingobacteriales</taxon>
        <taxon>Sphingobacteriaceae</taxon>
        <taxon>Pedobacter</taxon>
    </lineage>
</organism>
<accession>A0A1I0SSU7</accession>
<name>A0A1I0SSU7_9SPHI</name>
<dbReference type="EMBL" id="FOJM01000003">
    <property type="protein sequence ID" value="SFA42561.1"/>
    <property type="molecule type" value="Genomic_DNA"/>
</dbReference>
<evidence type="ECO:0000313" key="1">
    <source>
        <dbReference type="EMBL" id="SFA42561.1"/>
    </source>
</evidence>